<dbReference type="RefSeq" id="WP_375735862.1">
    <property type="nucleotide sequence ID" value="NZ_JBCGDC010000091.1"/>
</dbReference>
<keyword evidence="4" id="KW-1185">Reference proteome</keyword>
<organism evidence="3 4">
    <name type="scientific">Polymorphospora lycopeni</name>
    <dbReference type="NCBI Taxonomy" id="3140240"/>
    <lineage>
        <taxon>Bacteria</taxon>
        <taxon>Bacillati</taxon>
        <taxon>Actinomycetota</taxon>
        <taxon>Actinomycetes</taxon>
        <taxon>Micromonosporales</taxon>
        <taxon>Micromonosporaceae</taxon>
        <taxon>Polymorphospora</taxon>
    </lineage>
</organism>
<dbReference type="Proteomes" id="UP001582793">
    <property type="component" value="Unassembled WGS sequence"/>
</dbReference>
<dbReference type="SUPFAM" id="SSF56601">
    <property type="entry name" value="beta-lactamase/transpeptidase-like"/>
    <property type="match status" value="1"/>
</dbReference>
<dbReference type="EMBL" id="JBCGDC010000091">
    <property type="protein sequence ID" value="MFB6396419.1"/>
    <property type="molecule type" value="Genomic_DNA"/>
</dbReference>
<comment type="caution">
    <text evidence="3">The sequence shown here is derived from an EMBL/GenBank/DDBJ whole genome shotgun (WGS) entry which is preliminary data.</text>
</comment>
<dbReference type="InterPro" id="IPR000871">
    <property type="entry name" value="Beta-lactam_class-A"/>
</dbReference>
<reference evidence="3 4" key="1">
    <citation type="submission" date="2024-04" db="EMBL/GenBank/DDBJ databases">
        <title>Polymorphospora sp. isolated from Baiyangdian Lake in Xiong'an New Area.</title>
        <authorList>
            <person name="Zhang X."/>
            <person name="Liu J."/>
        </authorList>
    </citation>
    <scope>NUCLEOTIDE SEQUENCE [LARGE SCALE GENOMIC DNA]</scope>
    <source>
        <strain evidence="3 4">2-325</strain>
    </source>
</reference>
<evidence type="ECO:0000313" key="4">
    <source>
        <dbReference type="Proteomes" id="UP001582793"/>
    </source>
</evidence>
<protein>
    <submittedName>
        <fullName evidence="3">Serine hydrolase</fullName>
    </submittedName>
</protein>
<dbReference type="GO" id="GO:0016787">
    <property type="term" value="F:hydrolase activity"/>
    <property type="evidence" value="ECO:0007669"/>
    <property type="project" value="UniProtKB-KW"/>
</dbReference>
<dbReference type="PANTHER" id="PTHR35333">
    <property type="entry name" value="BETA-LACTAMASE"/>
    <property type="match status" value="1"/>
</dbReference>
<accession>A0ABV5CWN7</accession>
<feature type="domain" description="Beta-lactamase class A catalytic" evidence="2">
    <location>
        <begin position="137"/>
        <end position="250"/>
    </location>
</feature>
<feature type="region of interest" description="Disordered" evidence="1">
    <location>
        <begin position="48"/>
        <end position="78"/>
    </location>
</feature>
<sequence>MARHRLRRHRRRRRHHLFVVLLLAAGLIGAEVVHEVIRHGAADPAPAALVRGPDPAAGTEPAAGATAAPDPGPPSPDAVRVPVEGFLSWAFLDRRSGRITGSANHTAPSDTMSMVKAWLAADYLRRLPPGETPTEARLDALTRMIRDSDNAAAQDLFAVLGRRRSIERLVETCGLTDSAPYHDAWSNTVVSARDTVRIGLCLADGRAAGDRWTPWLLDEMRRVRGVGDFGIRAALPADLAPQVAIKNGWLLRDEDGLWHIACLAIGPDWVVAALARYPGRLGFEYGTGLCRDVGGQLLVGRVRAAPPPNAP</sequence>
<evidence type="ECO:0000259" key="2">
    <source>
        <dbReference type="Pfam" id="PF13354"/>
    </source>
</evidence>
<proteinExistence type="predicted"/>
<dbReference type="InterPro" id="IPR012338">
    <property type="entry name" value="Beta-lactam/transpept-like"/>
</dbReference>
<keyword evidence="3" id="KW-0378">Hydrolase</keyword>
<evidence type="ECO:0000313" key="3">
    <source>
        <dbReference type="EMBL" id="MFB6396419.1"/>
    </source>
</evidence>
<dbReference type="Pfam" id="PF13354">
    <property type="entry name" value="Beta-lactamase2"/>
    <property type="match status" value="1"/>
</dbReference>
<evidence type="ECO:0000256" key="1">
    <source>
        <dbReference type="SAM" id="MobiDB-lite"/>
    </source>
</evidence>
<feature type="compositionally biased region" description="Low complexity" evidence="1">
    <location>
        <begin position="52"/>
        <end position="69"/>
    </location>
</feature>
<dbReference type="InterPro" id="IPR045155">
    <property type="entry name" value="Beta-lactam_cat"/>
</dbReference>
<dbReference type="Gene3D" id="3.40.710.10">
    <property type="entry name" value="DD-peptidase/beta-lactamase superfamily"/>
    <property type="match status" value="1"/>
</dbReference>
<dbReference type="PANTHER" id="PTHR35333:SF3">
    <property type="entry name" value="BETA-LACTAMASE-TYPE TRANSPEPTIDASE FOLD CONTAINING PROTEIN"/>
    <property type="match status" value="1"/>
</dbReference>
<name>A0ABV5CWN7_9ACTN</name>
<gene>
    <name evidence="3" type="ORF">AAFH96_25415</name>
</gene>